<dbReference type="Proteomes" id="UP000192578">
    <property type="component" value="Unassembled WGS sequence"/>
</dbReference>
<accession>A0A1W0WKW9</accession>
<name>A0A1W0WKW9_HYPEX</name>
<evidence type="ECO:0000256" key="2">
    <source>
        <dbReference type="SAM" id="SignalP"/>
    </source>
</evidence>
<organism evidence="3 4">
    <name type="scientific">Hypsibius exemplaris</name>
    <name type="common">Freshwater tardigrade</name>
    <dbReference type="NCBI Taxonomy" id="2072580"/>
    <lineage>
        <taxon>Eukaryota</taxon>
        <taxon>Metazoa</taxon>
        <taxon>Ecdysozoa</taxon>
        <taxon>Tardigrada</taxon>
        <taxon>Eutardigrada</taxon>
        <taxon>Parachela</taxon>
        <taxon>Hypsibioidea</taxon>
        <taxon>Hypsibiidae</taxon>
        <taxon>Hypsibius</taxon>
    </lineage>
</organism>
<dbReference type="EMBL" id="MTYJ01000082">
    <property type="protein sequence ID" value="OQV15807.1"/>
    <property type="molecule type" value="Genomic_DNA"/>
</dbReference>
<keyword evidence="1" id="KW-0812">Transmembrane</keyword>
<feature type="signal peptide" evidence="2">
    <location>
        <begin position="1"/>
        <end position="23"/>
    </location>
</feature>
<evidence type="ECO:0000256" key="1">
    <source>
        <dbReference type="SAM" id="Phobius"/>
    </source>
</evidence>
<evidence type="ECO:0000313" key="3">
    <source>
        <dbReference type="EMBL" id="OQV15807.1"/>
    </source>
</evidence>
<keyword evidence="4" id="KW-1185">Reference proteome</keyword>
<keyword evidence="2" id="KW-0732">Signal</keyword>
<feature type="transmembrane region" description="Helical" evidence="1">
    <location>
        <begin position="236"/>
        <end position="257"/>
    </location>
</feature>
<protein>
    <recommendedName>
        <fullName evidence="5">CUB domain-containing protein</fullName>
    </recommendedName>
</protein>
<feature type="chain" id="PRO_5012867902" description="CUB domain-containing protein" evidence="2">
    <location>
        <begin position="24"/>
        <end position="272"/>
    </location>
</feature>
<keyword evidence="1" id="KW-0472">Membrane</keyword>
<sequence length="272" mass="29526">MKRSRSPLAVVILLFFCTIRLDAQSYSADNLSERCGSTITVPCEPTEHGRAGYLFLTEPLTANCSVTLAVNTSSPNCLSGETYSLYLNFDTLKIHGDAVIVTKLDELTRNSIKLKYLHGIPQSAHNNLNVPSMAQYLSEWSALPKLTITLAVKQPARSSSKSQYYLGMGYNLIHRSSSSRDSYCNALGGYIQIYHICDTTRVNCPTSYHASVEGLNPATAIEKASFATCGYSGSTVAGIAGGVILAMFTVIAVATIAHRQCCTRRETNNCRG</sequence>
<dbReference type="OrthoDB" id="10651480at2759"/>
<evidence type="ECO:0008006" key="5">
    <source>
        <dbReference type="Google" id="ProtNLM"/>
    </source>
</evidence>
<proteinExistence type="predicted"/>
<reference evidence="4" key="1">
    <citation type="submission" date="2017-01" db="EMBL/GenBank/DDBJ databases">
        <title>Comparative genomics of anhydrobiosis in the tardigrade Hypsibius dujardini.</title>
        <authorList>
            <person name="Yoshida Y."/>
            <person name="Koutsovoulos G."/>
            <person name="Laetsch D."/>
            <person name="Stevens L."/>
            <person name="Kumar S."/>
            <person name="Horikawa D."/>
            <person name="Ishino K."/>
            <person name="Komine S."/>
            <person name="Tomita M."/>
            <person name="Blaxter M."/>
            <person name="Arakawa K."/>
        </authorList>
    </citation>
    <scope>NUCLEOTIDE SEQUENCE [LARGE SCALE GENOMIC DNA]</scope>
    <source>
        <strain evidence="4">Z151</strain>
    </source>
</reference>
<evidence type="ECO:0000313" key="4">
    <source>
        <dbReference type="Proteomes" id="UP000192578"/>
    </source>
</evidence>
<keyword evidence="1" id="KW-1133">Transmembrane helix</keyword>
<gene>
    <name evidence="3" type="ORF">BV898_10059</name>
</gene>
<dbReference type="AlphaFoldDB" id="A0A1W0WKW9"/>
<comment type="caution">
    <text evidence="3">The sequence shown here is derived from an EMBL/GenBank/DDBJ whole genome shotgun (WGS) entry which is preliminary data.</text>
</comment>